<protein>
    <submittedName>
        <fullName evidence="2">EFR3 homolog B</fullName>
    </submittedName>
</protein>
<comment type="similarity">
    <text evidence="1">Belongs to the EFR3 family.</text>
</comment>
<dbReference type="InterPro" id="IPR011989">
    <property type="entry name" value="ARM-like"/>
</dbReference>
<evidence type="ECO:0000313" key="2">
    <source>
        <dbReference type="Ensembl" id="ENSSAUP00010011439.1"/>
    </source>
</evidence>
<reference evidence="2" key="2">
    <citation type="submission" date="2025-08" db="UniProtKB">
        <authorList>
            <consortium name="Ensembl"/>
        </authorList>
    </citation>
    <scope>IDENTIFICATION</scope>
</reference>
<dbReference type="Gene3D" id="1.25.10.10">
    <property type="entry name" value="Leucine-rich Repeat Variant"/>
    <property type="match status" value="1"/>
</dbReference>
<dbReference type="GO" id="GO:0005886">
    <property type="term" value="C:plasma membrane"/>
    <property type="evidence" value="ECO:0007669"/>
    <property type="project" value="TreeGrafter"/>
</dbReference>
<dbReference type="Proteomes" id="UP000472265">
    <property type="component" value="Chromosome 24"/>
</dbReference>
<reference evidence="2" key="1">
    <citation type="submission" date="2021-04" db="EMBL/GenBank/DDBJ databases">
        <authorList>
            <consortium name="Wellcome Sanger Institute Data Sharing"/>
        </authorList>
    </citation>
    <scope>NUCLEOTIDE SEQUENCE [LARGE SCALE GENOMIC DNA]</scope>
</reference>
<dbReference type="PANTHER" id="PTHR12444:SF4">
    <property type="entry name" value="PROTEIN EFR3 HOMOLOG B"/>
    <property type="match status" value="1"/>
</dbReference>
<evidence type="ECO:0000256" key="1">
    <source>
        <dbReference type="ARBA" id="ARBA00010216"/>
    </source>
</evidence>
<evidence type="ECO:0000313" key="3">
    <source>
        <dbReference type="Proteomes" id="UP000472265"/>
    </source>
</evidence>
<dbReference type="GO" id="GO:0072659">
    <property type="term" value="P:protein localization to plasma membrane"/>
    <property type="evidence" value="ECO:0007669"/>
    <property type="project" value="TreeGrafter"/>
</dbReference>
<dbReference type="AlphaFoldDB" id="A0A671UFH9"/>
<dbReference type="Pfam" id="PF21052">
    <property type="entry name" value="EFR3_ARM"/>
    <property type="match status" value="1"/>
</dbReference>
<accession>A0A671UFH9</accession>
<sequence length="755" mass="85549">MEKLTFFALSAPEKLDRIAAYLSERLTRELNRHRYGYVCIAMEAMEQLLLACHCQSINLLVESFLSTLRLLLEADKPHLHILATNSFVKFANIEEDTPSYHRSYDFFVSRFSEMCHSEHEDLDVQNRIRVSGIRGLQGVVRKTVDDELQVNIWEPRHMEQIVPALLVNLQQHTHADSESPAEQTEVCFRELLGRAAYGHINNAIRPVLMHLDSHRLWEGRSFAVQCFQIIMYSIQSQHSHLVIQQLLGHLDANSRSPASVRAGIVEVLSEAAVIEATGSVGPTVLEVFNTLLRQLRQSVDYQLTGYYDNAGKRRTTSREEKTLQDAVIKTIGSFANTLPIYQRSEVMLFIMGKIPVPGIYPALGSPNAGYHSHLRMIQVMLLKSLLQVNSAHNLLTALPSSFLEPLLSFTLMEDPEIRLLVLSILTSLIDRCHNAARLAAVRSRLNRHNTQQHFLEDRCSRQDNLFIRKHAQRLYRHVYLTCKEESSGRGHYQALITLLAVLSVELANEEVVVDLIRLVLALQELALSSQECLSVFNRCGVHAVCAAFINLLSQLGPPPPLHQHVTQVIETRQRDAPHLLPEDVFCDKPRLPAGELQVDESCLFVQSKICDALTGSSYSAHSERFNTPYTPQLTDEDRLSKRKSIGDVISLQIDMDTQYCPDKPQTEQITFETLKNAIDRGGVEEEERRKRMLLVEKFQTAPFEEIAAHCGTSLLQTKLDQVFDLIIRPPPSPSGNSPPRSTPLYEMKFPDLCVY</sequence>
<gene>
    <name evidence="2" type="primary">EFR3B</name>
    <name evidence="2" type="synonym">LOC115576616</name>
</gene>
<keyword evidence="3" id="KW-1185">Reference proteome</keyword>
<organism evidence="2 3">
    <name type="scientific">Sparus aurata</name>
    <name type="common">Gilthead sea bream</name>
    <dbReference type="NCBI Taxonomy" id="8175"/>
    <lineage>
        <taxon>Eukaryota</taxon>
        <taxon>Metazoa</taxon>
        <taxon>Chordata</taxon>
        <taxon>Craniata</taxon>
        <taxon>Vertebrata</taxon>
        <taxon>Euteleostomi</taxon>
        <taxon>Actinopterygii</taxon>
        <taxon>Neopterygii</taxon>
        <taxon>Teleostei</taxon>
        <taxon>Neoteleostei</taxon>
        <taxon>Acanthomorphata</taxon>
        <taxon>Eupercaria</taxon>
        <taxon>Spariformes</taxon>
        <taxon>Sparidae</taxon>
        <taxon>Sparus</taxon>
    </lineage>
</organism>
<dbReference type="PANTHER" id="PTHR12444">
    <property type="entry name" value="PROTEIN EFR3 HOMOLOG CMP44E"/>
    <property type="match status" value="1"/>
</dbReference>
<dbReference type="SUPFAM" id="SSF48371">
    <property type="entry name" value="ARM repeat"/>
    <property type="match status" value="1"/>
</dbReference>
<proteinExistence type="inferred from homology"/>
<dbReference type="GeneTree" id="ENSGT00390000002143"/>
<dbReference type="Ensembl" id="ENSSAUT00010012169.1">
    <property type="protein sequence ID" value="ENSSAUP00010011439.1"/>
    <property type="gene ID" value="ENSSAUG00010005516.1"/>
</dbReference>
<dbReference type="InterPro" id="IPR049152">
    <property type="entry name" value="EFR3-like_ARM"/>
</dbReference>
<dbReference type="InterPro" id="IPR051851">
    <property type="entry name" value="EFR3_Homologs"/>
</dbReference>
<reference evidence="2" key="3">
    <citation type="submission" date="2025-09" db="UniProtKB">
        <authorList>
            <consortium name="Ensembl"/>
        </authorList>
    </citation>
    <scope>IDENTIFICATION</scope>
</reference>
<dbReference type="InterPro" id="IPR016024">
    <property type="entry name" value="ARM-type_fold"/>
</dbReference>
<name>A0A671UFH9_SPAAU</name>